<gene>
    <name evidence="1" type="ORF">RchiOBHm_Chr2g0096831</name>
</gene>
<dbReference type="EMBL" id="PDCK01000040">
    <property type="protein sequence ID" value="PRQ47172.1"/>
    <property type="molecule type" value="Genomic_DNA"/>
</dbReference>
<organism evidence="1 2">
    <name type="scientific">Rosa chinensis</name>
    <name type="common">China rose</name>
    <dbReference type="NCBI Taxonomy" id="74649"/>
    <lineage>
        <taxon>Eukaryota</taxon>
        <taxon>Viridiplantae</taxon>
        <taxon>Streptophyta</taxon>
        <taxon>Embryophyta</taxon>
        <taxon>Tracheophyta</taxon>
        <taxon>Spermatophyta</taxon>
        <taxon>Magnoliopsida</taxon>
        <taxon>eudicotyledons</taxon>
        <taxon>Gunneridae</taxon>
        <taxon>Pentapetalae</taxon>
        <taxon>rosids</taxon>
        <taxon>fabids</taxon>
        <taxon>Rosales</taxon>
        <taxon>Rosaceae</taxon>
        <taxon>Rosoideae</taxon>
        <taxon>Rosoideae incertae sedis</taxon>
        <taxon>Rosa</taxon>
    </lineage>
</organism>
<keyword evidence="2" id="KW-1185">Reference proteome</keyword>
<proteinExistence type="predicted"/>
<dbReference type="STRING" id="74649.A0A2P6RL65"/>
<dbReference type="Gramene" id="PRQ47172">
    <property type="protein sequence ID" value="PRQ47172"/>
    <property type="gene ID" value="RchiOBHm_Chr2g0096831"/>
</dbReference>
<dbReference type="GO" id="GO:0006361">
    <property type="term" value="P:transcription initiation at RNA polymerase I promoter"/>
    <property type="evidence" value="ECO:0007669"/>
    <property type="project" value="InterPro"/>
</dbReference>
<protein>
    <submittedName>
        <fullName evidence="1">Putative RNA polymerase I specific transcription initiation factor RRN3</fullName>
    </submittedName>
</protein>
<dbReference type="GO" id="GO:0003743">
    <property type="term" value="F:translation initiation factor activity"/>
    <property type="evidence" value="ECO:0007669"/>
    <property type="project" value="UniProtKB-KW"/>
</dbReference>
<dbReference type="InterPro" id="IPR007991">
    <property type="entry name" value="RNA_pol_I_trans_ini_fac_RRN3"/>
</dbReference>
<dbReference type="Proteomes" id="UP000238479">
    <property type="component" value="Chromosome 2"/>
</dbReference>
<name>A0A2P6RL65_ROSCH</name>
<accession>A0A2P6RL65</accession>
<dbReference type="AlphaFoldDB" id="A0A2P6RL65"/>
<dbReference type="PANTHER" id="PTHR12790">
    <property type="entry name" value="TRANSCRIPTION INITIATION FACTOR IA RRN3"/>
    <property type="match status" value="1"/>
</dbReference>
<keyword evidence="1" id="KW-0396">Initiation factor</keyword>
<evidence type="ECO:0000313" key="1">
    <source>
        <dbReference type="EMBL" id="PRQ47172.1"/>
    </source>
</evidence>
<sequence length="123" mass="14395">MTAFKSKFVQFVMFYACELDPSTVVRDLLPRLQKFCIRPPNSHVLGHLVDWCNEYVKEQDGKINPETHGIFYSTCQQEYKLSVWQLGSKPVYRFHNQGMESQLISCIIFMFIKRPSFICCASE</sequence>
<evidence type="ECO:0000313" key="2">
    <source>
        <dbReference type="Proteomes" id="UP000238479"/>
    </source>
</evidence>
<reference evidence="1 2" key="1">
    <citation type="journal article" date="2018" name="Nat. Genet.">
        <title>The Rosa genome provides new insights in the design of modern roses.</title>
        <authorList>
            <person name="Bendahmane M."/>
        </authorList>
    </citation>
    <scope>NUCLEOTIDE SEQUENCE [LARGE SCALE GENOMIC DNA]</scope>
    <source>
        <strain evidence="2">cv. Old Blush</strain>
    </source>
</reference>
<comment type="caution">
    <text evidence="1">The sequence shown here is derived from an EMBL/GenBank/DDBJ whole genome shotgun (WGS) entry which is preliminary data.</text>
</comment>
<dbReference type="GO" id="GO:0001181">
    <property type="term" value="F:RNA polymerase I general transcription initiation factor activity"/>
    <property type="evidence" value="ECO:0007669"/>
    <property type="project" value="InterPro"/>
</dbReference>
<keyword evidence="1" id="KW-0648">Protein biosynthesis</keyword>